<dbReference type="InterPro" id="IPR008497">
    <property type="entry name" value="DUF779"/>
</dbReference>
<accession>A0A6P2C1U3</accession>
<name>A0A6P2C1U3_9ACTN</name>
<dbReference type="OrthoDB" id="3725739at2"/>
<dbReference type="AlphaFoldDB" id="A0A6P2C1U3"/>
<dbReference type="EMBL" id="RPFW01000002">
    <property type="protein sequence ID" value="TVZ05334.1"/>
    <property type="molecule type" value="Genomic_DNA"/>
</dbReference>
<keyword evidence="2" id="KW-1185">Reference proteome</keyword>
<reference evidence="1 2" key="1">
    <citation type="submission" date="2018-11" db="EMBL/GenBank/DDBJ databases">
        <title>Trebonia kvetii gen.nov., sp.nov., a novel acidophilic actinobacterium, and proposal of the new actinobacterial family Treboniaceae fam. nov.</title>
        <authorList>
            <person name="Rapoport D."/>
            <person name="Sagova-Mareckova M."/>
            <person name="Sedlacek I."/>
            <person name="Provaznik J."/>
            <person name="Kralova S."/>
            <person name="Pavlinic D."/>
            <person name="Benes V."/>
            <person name="Kopecky J."/>
        </authorList>
    </citation>
    <scope>NUCLEOTIDE SEQUENCE [LARGE SCALE GENOMIC DNA]</scope>
    <source>
        <strain evidence="1 2">15Tr583</strain>
    </source>
</reference>
<sequence length="134" mass="14246">MISHQTAAEHGGRQLAARGGRRVAEGRVIATEAARQAVYRLRAVRGPLMFVQSAGCCDGSAPICLPAGEYLTGPGDVLLGRIAGCPFYMDARQYRAWHPELVVLDVEPGTPEGFSLAADEGLHFVTRTSAPARA</sequence>
<proteinExistence type="predicted"/>
<dbReference type="RefSeq" id="WP_145853037.1">
    <property type="nucleotide sequence ID" value="NZ_RPFW01000002.1"/>
</dbReference>
<organism evidence="1 2">
    <name type="scientific">Trebonia kvetii</name>
    <dbReference type="NCBI Taxonomy" id="2480626"/>
    <lineage>
        <taxon>Bacteria</taxon>
        <taxon>Bacillati</taxon>
        <taxon>Actinomycetota</taxon>
        <taxon>Actinomycetes</taxon>
        <taxon>Streptosporangiales</taxon>
        <taxon>Treboniaceae</taxon>
        <taxon>Trebonia</taxon>
    </lineage>
</organism>
<protein>
    <submittedName>
        <fullName evidence="1">DUF779 domain-containing protein</fullName>
    </submittedName>
</protein>
<evidence type="ECO:0000313" key="1">
    <source>
        <dbReference type="EMBL" id="TVZ05334.1"/>
    </source>
</evidence>
<comment type="caution">
    <text evidence="1">The sequence shown here is derived from an EMBL/GenBank/DDBJ whole genome shotgun (WGS) entry which is preliminary data.</text>
</comment>
<dbReference type="Proteomes" id="UP000460272">
    <property type="component" value="Unassembled WGS sequence"/>
</dbReference>
<dbReference type="Pfam" id="PF05610">
    <property type="entry name" value="DUF779"/>
    <property type="match status" value="1"/>
</dbReference>
<gene>
    <name evidence="1" type="ORF">EAS64_12235</name>
</gene>
<evidence type="ECO:0000313" key="2">
    <source>
        <dbReference type="Proteomes" id="UP000460272"/>
    </source>
</evidence>